<dbReference type="InterPro" id="IPR018961">
    <property type="entry name" value="DnaJ_homolog_subfam-C_membr-28"/>
</dbReference>
<feature type="compositionally biased region" description="Basic and acidic residues" evidence="1">
    <location>
        <begin position="141"/>
        <end position="153"/>
    </location>
</feature>
<feature type="domain" description="DnaJ homologue subfamily C member 28 conserved" evidence="2">
    <location>
        <begin position="6"/>
        <end position="75"/>
    </location>
</feature>
<sequence length="172" mass="19104">MRDRRWVESAVDEAIARGDFEDLPGAGKPLDLPDHHDPDWWIKGRLEGEDVDRDALLPPVILLRREREGLEETLRVLRDESAVREYAEDFTARVLEDRAATPFARLLAPVLDPEDAVARWREIQAEEGAAAGGAADPGAGPRDEPGPHDERRGLLARLRRILGSRNGGAAPR</sequence>
<proteinExistence type="predicted"/>
<gene>
    <name evidence="3" type="ORF">Bequi_04275</name>
</gene>
<accession>A0ABT0QY65</accession>
<feature type="region of interest" description="Disordered" evidence="1">
    <location>
        <begin position="123"/>
        <end position="154"/>
    </location>
</feature>
<keyword evidence="4" id="KW-1185">Reference proteome</keyword>
<feature type="compositionally biased region" description="Low complexity" evidence="1">
    <location>
        <begin position="126"/>
        <end position="140"/>
    </location>
</feature>
<protein>
    <submittedName>
        <fullName evidence="3">DUF1992 domain-containing protein</fullName>
    </submittedName>
</protein>
<dbReference type="Proteomes" id="UP001203761">
    <property type="component" value="Unassembled WGS sequence"/>
</dbReference>
<comment type="caution">
    <text evidence="3">The sequence shown here is derived from an EMBL/GenBank/DDBJ whole genome shotgun (WGS) entry which is preliminary data.</text>
</comment>
<evidence type="ECO:0000259" key="2">
    <source>
        <dbReference type="Pfam" id="PF09350"/>
    </source>
</evidence>
<evidence type="ECO:0000256" key="1">
    <source>
        <dbReference type="SAM" id="MobiDB-lite"/>
    </source>
</evidence>
<name>A0ABT0QY65_9MICO</name>
<evidence type="ECO:0000313" key="3">
    <source>
        <dbReference type="EMBL" id="MCL6422608.1"/>
    </source>
</evidence>
<dbReference type="RefSeq" id="WP_249736703.1">
    <property type="nucleotide sequence ID" value="NZ_JAKNCJ010000001.1"/>
</dbReference>
<reference evidence="3" key="1">
    <citation type="submission" date="2022-02" db="EMBL/GenBank/DDBJ databases">
        <authorList>
            <person name="Lee M."/>
            <person name="Kim S.-J."/>
            <person name="Jung M.-Y."/>
        </authorList>
    </citation>
    <scope>NUCLEOTIDE SEQUENCE</scope>
    <source>
        <strain evidence="3">JHP9</strain>
    </source>
</reference>
<organism evidence="3 4">
    <name type="scientific">Brachybacterium equifaecis</name>
    <dbReference type="NCBI Taxonomy" id="2910770"/>
    <lineage>
        <taxon>Bacteria</taxon>
        <taxon>Bacillati</taxon>
        <taxon>Actinomycetota</taxon>
        <taxon>Actinomycetes</taxon>
        <taxon>Micrococcales</taxon>
        <taxon>Dermabacteraceae</taxon>
        <taxon>Brachybacterium</taxon>
    </lineage>
</organism>
<dbReference type="EMBL" id="JAKNCJ010000001">
    <property type="protein sequence ID" value="MCL6422608.1"/>
    <property type="molecule type" value="Genomic_DNA"/>
</dbReference>
<evidence type="ECO:0000313" key="4">
    <source>
        <dbReference type="Proteomes" id="UP001203761"/>
    </source>
</evidence>
<dbReference type="Pfam" id="PF09350">
    <property type="entry name" value="DJC28_CD"/>
    <property type="match status" value="1"/>
</dbReference>